<comment type="caution">
    <text evidence="1">The sequence shown here is derived from an EMBL/GenBank/DDBJ whole genome shotgun (WGS) entry which is preliminary data.</text>
</comment>
<keyword evidence="2" id="KW-1185">Reference proteome</keyword>
<evidence type="ECO:0000313" key="2">
    <source>
        <dbReference type="Proteomes" id="UP001162131"/>
    </source>
</evidence>
<accession>A0AAU9K571</accession>
<evidence type="ECO:0008006" key="3">
    <source>
        <dbReference type="Google" id="ProtNLM"/>
    </source>
</evidence>
<name>A0AAU9K571_9CILI</name>
<organism evidence="1 2">
    <name type="scientific">Blepharisma stoltei</name>
    <dbReference type="NCBI Taxonomy" id="1481888"/>
    <lineage>
        <taxon>Eukaryota</taxon>
        <taxon>Sar</taxon>
        <taxon>Alveolata</taxon>
        <taxon>Ciliophora</taxon>
        <taxon>Postciliodesmatophora</taxon>
        <taxon>Heterotrichea</taxon>
        <taxon>Heterotrichida</taxon>
        <taxon>Blepharismidae</taxon>
        <taxon>Blepharisma</taxon>
    </lineage>
</organism>
<protein>
    <recommendedName>
        <fullName evidence="3">LRAT domain-containing protein</fullName>
    </recommendedName>
</protein>
<gene>
    <name evidence="1" type="ORF">BSTOLATCC_MIC55991</name>
</gene>
<dbReference type="AlphaFoldDB" id="A0AAU9K571"/>
<proteinExistence type="predicted"/>
<evidence type="ECO:0000313" key="1">
    <source>
        <dbReference type="EMBL" id="CAG9332546.1"/>
    </source>
</evidence>
<reference evidence="1" key="1">
    <citation type="submission" date="2021-09" db="EMBL/GenBank/DDBJ databases">
        <authorList>
            <consortium name="AG Swart"/>
            <person name="Singh M."/>
            <person name="Singh A."/>
            <person name="Seah K."/>
            <person name="Emmerich C."/>
        </authorList>
    </citation>
    <scope>NUCLEOTIDE SEQUENCE</scope>
    <source>
        <strain evidence="1">ATCC30299</strain>
    </source>
</reference>
<dbReference type="Proteomes" id="UP001162131">
    <property type="component" value="Unassembled WGS sequence"/>
</dbReference>
<sequence length="259" mass="30491">MGNLKLSLGFSVSSIASSAAYDHFYRVDIPYESEEITWIEERCKDLSNPLKILSGKHSYLIATTASGRKISYNYTEDSVEPDIKYDYWDYLPSDPFRKARALPGLKVSDANRIFRKHALKEDYHLFRHNCQHVARDSYNEITGLNEIALRNDFINWIINDLPKHMREEFKEEDDDYRFIKDHFENDIQALVDEGYTIEEIEEKVKVLTDIKNIRKVWEMLRKENYAENAQGLTEQQIKDLQRLFGERLTGSLEHLEGKE</sequence>
<dbReference type="EMBL" id="CAJZBQ010000054">
    <property type="protein sequence ID" value="CAG9332546.1"/>
    <property type="molecule type" value="Genomic_DNA"/>
</dbReference>